<name>A0A9P1E384_CUSEU</name>
<dbReference type="EMBL" id="CAMAPE010000009">
    <property type="protein sequence ID" value="CAH9075147.1"/>
    <property type="molecule type" value="Genomic_DNA"/>
</dbReference>
<gene>
    <name evidence="1" type="ORF">CEURO_LOCUS5499</name>
</gene>
<evidence type="ECO:0000313" key="2">
    <source>
        <dbReference type="Proteomes" id="UP001152484"/>
    </source>
</evidence>
<reference evidence="1" key="1">
    <citation type="submission" date="2022-07" db="EMBL/GenBank/DDBJ databases">
        <authorList>
            <person name="Macas J."/>
            <person name="Novak P."/>
            <person name="Neumann P."/>
        </authorList>
    </citation>
    <scope>NUCLEOTIDE SEQUENCE</scope>
</reference>
<sequence>MEYRHFVHRRNPHYAFHTNYHSNQPHNYRDRNINRNHRQQWYAYPHYRLSDGKFTTSKKNSPIAGKSFYPHQCHSSSFYPTSGCYPTRRNRHPQPWSLSIRAQAGRLCKTCETPNEHRTKLEFKYGPHLHKQQRAYLHPQQVRALHQYSPGRWLVHDKQGTMTPLSPKSTPLTLQHKNPVNSSAVGNTNRYHCLELFDENPISPQPFDSNFKTVQPLTPNLNQLISMKINGNGGKSTDED</sequence>
<dbReference type="AlphaFoldDB" id="A0A9P1E384"/>
<comment type="caution">
    <text evidence="1">The sequence shown here is derived from an EMBL/GenBank/DDBJ whole genome shotgun (WGS) entry which is preliminary data.</text>
</comment>
<organism evidence="1 2">
    <name type="scientific">Cuscuta europaea</name>
    <name type="common">European dodder</name>
    <dbReference type="NCBI Taxonomy" id="41803"/>
    <lineage>
        <taxon>Eukaryota</taxon>
        <taxon>Viridiplantae</taxon>
        <taxon>Streptophyta</taxon>
        <taxon>Embryophyta</taxon>
        <taxon>Tracheophyta</taxon>
        <taxon>Spermatophyta</taxon>
        <taxon>Magnoliopsida</taxon>
        <taxon>eudicotyledons</taxon>
        <taxon>Gunneridae</taxon>
        <taxon>Pentapetalae</taxon>
        <taxon>asterids</taxon>
        <taxon>lamiids</taxon>
        <taxon>Solanales</taxon>
        <taxon>Convolvulaceae</taxon>
        <taxon>Cuscuteae</taxon>
        <taxon>Cuscuta</taxon>
        <taxon>Cuscuta subgen. Cuscuta</taxon>
    </lineage>
</organism>
<proteinExistence type="predicted"/>
<protein>
    <submittedName>
        <fullName evidence="1">Uncharacterized protein</fullName>
    </submittedName>
</protein>
<dbReference type="Proteomes" id="UP001152484">
    <property type="component" value="Unassembled WGS sequence"/>
</dbReference>
<keyword evidence="2" id="KW-1185">Reference proteome</keyword>
<accession>A0A9P1E384</accession>
<evidence type="ECO:0000313" key="1">
    <source>
        <dbReference type="EMBL" id="CAH9075147.1"/>
    </source>
</evidence>